<evidence type="ECO:0000313" key="5">
    <source>
        <dbReference type="Proteomes" id="UP000682739"/>
    </source>
</evidence>
<proteinExistence type="predicted"/>
<dbReference type="PANTHER" id="PTHR11845:SF13">
    <property type="entry name" value="5'-DEOXYNUCLEOTIDASE HDDC2"/>
    <property type="match status" value="1"/>
</dbReference>
<reference evidence="4" key="1">
    <citation type="submission" date="2021-03" db="EMBL/GenBank/DDBJ databases">
        <title>Description of Psychrosphaera ytuae sp. nov. isolated from deep sea sediment of South China Sea.</title>
        <authorList>
            <person name="Zhang J."/>
            <person name="Xu X.-D."/>
        </authorList>
    </citation>
    <scope>NUCLEOTIDE SEQUENCE</scope>
    <source>
        <strain evidence="4">MTZ26</strain>
    </source>
</reference>
<keyword evidence="1" id="KW-0479">Metal-binding</keyword>
<dbReference type="Pfam" id="PF13023">
    <property type="entry name" value="HD_3"/>
    <property type="match status" value="1"/>
</dbReference>
<name>A0A975DDN7_9GAMM</name>
<sequence length="200" mass="22580">MSPSYDLQQQLSFITELDKLKAVKRKALIKCDDNRYENSAEHSWHIAMAAQVLHPYAEEPVNLARVTQMLLIHDIVEIDAGDTFAFAEEAGLAAQEAKEEAAANRIFGLLPKQQFGYLKSLFREFEECSSADGRFAKAIDRILPLIQNMQNDGGSWAQHKVKRSAVLARNQYLEGLAPALWEFVQSQIDQATENGWLLNE</sequence>
<feature type="domain" description="HD" evidence="3">
    <location>
        <begin position="17"/>
        <end position="181"/>
    </location>
</feature>
<organism evidence="4 5">
    <name type="scientific">Psychrosphaera ytuae</name>
    <dbReference type="NCBI Taxonomy" id="2820710"/>
    <lineage>
        <taxon>Bacteria</taxon>
        <taxon>Pseudomonadati</taxon>
        <taxon>Pseudomonadota</taxon>
        <taxon>Gammaproteobacteria</taxon>
        <taxon>Alteromonadales</taxon>
        <taxon>Pseudoalteromonadaceae</taxon>
        <taxon>Psychrosphaera</taxon>
    </lineage>
</organism>
<keyword evidence="5" id="KW-1185">Reference proteome</keyword>
<keyword evidence="2" id="KW-0378">Hydrolase</keyword>
<dbReference type="KEGG" id="psym:J1N51_01255"/>
<dbReference type="InterPro" id="IPR006674">
    <property type="entry name" value="HD_domain"/>
</dbReference>
<evidence type="ECO:0000259" key="3">
    <source>
        <dbReference type="Pfam" id="PF13023"/>
    </source>
</evidence>
<evidence type="ECO:0000256" key="2">
    <source>
        <dbReference type="ARBA" id="ARBA00022801"/>
    </source>
</evidence>
<dbReference type="GO" id="GO:0046872">
    <property type="term" value="F:metal ion binding"/>
    <property type="evidence" value="ECO:0007669"/>
    <property type="project" value="UniProtKB-KW"/>
</dbReference>
<dbReference type="InterPro" id="IPR039356">
    <property type="entry name" value="YfbR/HDDC2"/>
</dbReference>
<dbReference type="GO" id="GO:0005737">
    <property type="term" value="C:cytoplasm"/>
    <property type="evidence" value="ECO:0007669"/>
    <property type="project" value="TreeGrafter"/>
</dbReference>
<dbReference type="GO" id="GO:0002953">
    <property type="term" value="F:5'-deoxynucleotidase activity"/>
    <property type="evidence" value="ECO:0007669"/>
    <property type="project" value="InterPro"/>
</dbReference>
<dbReference type="Gene3D" id="1.10.3210.10">
    <property type="entry name" value="Hypothetical protein af1432"/>
    <property type="match status" value="1"/>
</dbReference>
<evidence type="ECO:0000313" key="4">
    <source>
        <dbReference type="EMBL" id="QTH65242.1"/>
    </source>
</evidence>
<accession>A0A975DDN7</accession>
<dbReference type="EMBL" id="CP072110">
    <property type="protein sequence ID" value="QTH65242.1"/>
    <property type="molecule type" value="Genomic_DNA"/>
</dbReference>
<dbReference type="AlphaFoldDB" id="A0A975DDN7"/>
<dbReference type="SUPFAM" id="SSF109604">
    <property type="entry name" value="HD-domain/PDEase-like"/>
    <property type="match status" value="1"/>
</dbReference>
<gene>
    <name evidence="4" type="ORF">J1N51_01255</name>
</gene>
<evidence type="ECO:0000256" key="1">
    <source>
        <dbReference type="ARBA" id="ARBA00022723"/>
    </source>
</evidence>
<protein>
    <submittedName>
        <fullName evidence="4">HD domain-containing protein</fullName>
    </submittedName>
</protein>
<dbReference type="PANTHER" id="PTHR11845">
    <property type="entry name" value="5'-DEOXYNUCLEOTIDASE HDDC2"/>
    <property type="match status" value="1"/>
</dbReference>
<dbReference type="Proteomes" id="UP000682739">
    <property type="component" value="Chromosome"/>
</dbReference>